<accession>A0A934II89</accession>
<dbReference type="InterPro" id="IPR011835">
    <property type="entry name" value="GS/SS"/>
</dbReference>
<dbReference type="NCBIfam" id="NF001899">
    <property type="entry name" value="PRK00654.1-2"/>
    <property type="match status" value="1"/>
</dbReference>
<dbReference type="GO" id="GO:0005829">
    <property type="term" value="C:cytosol"/>
    <property type="evidence" value="ECO:0007669"/>
    <property type="project" value="TreeGrafter"/>
</dbReference>
<evidence type="ECO:0000259" key="10">
    <source>
        <dbReference type="Pfam" id="PF08323"/>
    </source>
</evidence>
<dbReference type="HAMAP" id="MF_00484">
    <property type="entry name" value="Glycogen_synth"/>
    <property type="match status" value="1"/>
</dbReference>
<dbReference type="NCBIfam" id="TIGR02095">
    <property type="entry name" value="glgA"/>
    <property type="match status" value="1"/>
</dbReference>
<dbReference type="GO" id="GO:0004373">
    <property type="term" value="F:alpha-1,4-glucan glucosyltransferase (UDP-glucose donor) activity"/>
    <property type="evidence" value="ECO:0007669"/>
    <property type="project" value="InterPro"/>
</dbReference>
<evidence type="ECO:0000256" key="3">
    <source>
        <dbReference type="ARBA" id="ARBA00004964"/>
    </source>
</evidence>
<dbReference type="InterPro" id="IPR001296">
    <property type="entry name" value="Glyco_trans_1"/>
</dbReference>
<dbReference type="EMBL" id="JAEKPD010000008">
    <property type="protein sequence ID" value="MBJ3763055.1"/>
    <property type="molecule type" value="Genomic_DNA"/>
</dbReference>
<organism evidence="11 12">
    <name type="scientific">Palleronia pontilimi</name>
    <dbReference type="NCBI Taxonomy" id="1964209"/>
    <lineage>
        <taxon>Bacteria</taxon>
        <taxon>Pseudomonadati</taxon>
        <taxon>Pseudomonadota</taxon>
        <taxon>Alphaproteobacteria</taxon>
        <taxon>Rhodobacterales</taxon>
        <taxon>Roseobacteraceae</taxon>
        <taxon>Palleronia</taxon>
    </lineage>
</organism>
<comment type="caution">
    <text evidence="11">The sequence shown here is derived from an EMBL/GenBank/DDBJ whole genome shotgun (WGS) entry which is preliminary data.</text>
</comment>
<evidence type="ECO:0000256" key="2">
    <source>
        <dbReference type="ARBA" id="ARBA00002764"/>
    </source>
</evidence>
<dbReference type="PANTHER" id="PTHR45825:SF11">
    <property type="entry name" value="ALPHA AMYLASE DOMAIN-CONTAINING PROTEIN"/>
    <property type="match status" value="1"/>
</dbReference>
<evidence type="ECO:0000256" key="1">
    <source>
        <dbReference type="ARBA" id="ARBA00001478"/>
    </source>
</evidence>
<dbReference type="Pfam" id="PF00534">
    <property type="entry name" value="Glycos_transf_1"/>
    <property type="match status" value="1"/>
</dbReference>
<evidence type="ECO:0000256" key="6">
    <source>
        <dbReference type="ARBA" id="ARBA00022679"/>
    </source>
</evidence>
<feature type="domain" description="Glycosyl transferase family 1" evidence="9">
    <location>
        <begin position="285"/>
        <end position="446"/>
    </location>
</feature>
<dbReference type="CDD" id="cd03791">
    <property type="entry name" value="GT5_Glycogen_synthase_DULL1-like"/>
    <property type="match status" value="1"/>
</dbReference>
<sequence>MMRVLSVASECAPLVKTGGLADVAGALPGALAGQGVDMRVLLPGYKPVMAALDAPIELTRVDDLFGASAQVLAQTAKGVPVLVLDAPHLYERDHGIYLDGNGQDWADNPQRFAALSLVAARIARDGLGDWRPDVVHGHDWQAGFAPYYLHKLRVGVPSVMTIHNIAFAGHADPGMMGELLLDPADYTPEGFEFWGRVSSLKAGLNYCDKITTVSPTYARELTTDTFGMGFEGLIRARQDDLTGILNGIDLAVWDPANDTVAPHYKSLKGKEKAKKALRAKMGLPDADGPLAVVVSRLTEQKGLDLTLDGLEPFLSDGGQIALLGSGASELERAWEFAAARHDGLAVRIGYDEDLAHLLIAGGDAVLVPSRFEPCGLTQLYGLRYGTIPVVANTGGLADTVIDANDAAVKVGVCTGIMHTAGRGDATAHAMKRLLDLYADRDTWSKMVKNAMRHPVGWDSSAAEYAALYRSLI</sequence>
<dbReference type="InterPro" id="IPR013534">
    <property type="entry name" value="Starch_synth_cat_dom"/>
</dbReference>
<dbReference type="PANTHER" id="PTHR45825">
    <property type="entry name" value="GRANULE-BOUND STARCH SYNTHASE 1, CHLOROPLASTIC/AMYLOPLASTIC"/>
    <property type="match status" value="1"/>
</dbReference>
<dbReference type="Gene3D" id="3.40.50.2000">
    <property type="entry name" value="Glycogen Phosphorylase B"/>
    <property type="match status" value="2"/>
</dbReference>
<dbReference type="GO" id="GO:0009011">
    <property type="term" value="F:alpha-1,4-glucan glucosyltransferase (ADP-glucose donor) activity"/>
    <property type="evidence" value="ECO:0007669"/>
    <property type="project" value="UniProtKB-UniRule"/>
</dbReference>
<evidence type="ECO:0000313" key="12">
    <source>
        <dbReference type="Proteomes" id="UP000642488"/>
    </source>
</evidence>
<protein>
    <recommendedName>
        <fullName evidence="8">Glycogen synthase</fullName>
        <ecNumber evidence="8">2.4.1.21</ecNumber>
    </recommendedName>
    <alternativeName>
        <fullName evidence="8">Starch [bacterial glycogen] synthase</fullName>
    </alternativeName>
</protein>
<comment type="similarity">
    <text evidence="4 8">Belongs to the glycosyltransferase 1 family. Bacterial/plant glycogen synthase subfamily.</text>
</comment>
<proteinExistence type="inferred from homology"/>
<feature type="binding site" evidence="8">
    <location>
        <position position="16"/>
    </location>
    <ligand>
        <name>ADP-alpha-D-glucose</name>
        <dbReference type="ChEBI" id="CHEBI:57498"/>
    </ligand>
</feature>
<keyword evidence="12" id="KW-1185">Reference proteome</keyword>
<dbReference type="GO" id="GO:0005978">
    <property type="term" value="P:glycogen biosynthetic process"/>
    <property type="evidence" value="ECO:0007669"/>
    <property type="project" value="UniProtKB-UniRule"/>
</dbReference>
<keyword evidence="6 8" id="KW-0808">Transferase</keyword>
<evidence type="ECO:0000256" key="5">
    <source>
        <dbReference type="ARBA" id="ARBA00022676"/>
    </source>
</evidence>
<evidence type="ECO:0000259" key="9">
    <source>
        <dbReference type="Pfam" id="PF00534"/>
    </source>
</evidence>
<comment type="catalytic activity">
    <reaction evidence="1 8">
        <text>[(1-&gt;4)-alpha-D-glucosyl](n) + ADP-alpha-D-glucose = [(1-&gt;4)-alpha-D-glucosyl](n+1) + ADP + H(+)</text>
        <dbReference type="Rhea" id="RHEA:18189"/>
        <dbReference type="Rhea" id="RHEA-COMP:9584"/>
        <dbReference type="Rhea" id="RHEA-COMP:9587"/>
        <dbReference type="ChEBI" id="CHEBI:15378"/>
        <dbReference type="ChEBI" id="CHEBI:15444"/>
        <dbReference type="ChEBI" id="CHEBI:57498"/>
        <dbReference type="ChEBI" id="CHEBI:456216"/>
        <dbReference type="EC" id="2.4.1.21"/>
    </reaction>
</comment>
<comment type="function">
    <text evidence="2 8">Synthesizes alpha-1,4-glucan chains using ADP-glucose.</text>
</comment>
<dbReference type="AlphaFoldDB" id="A0A934II89"/>
<name>A0A934II89_9RHOB</name>
<comment type="pathway">
    <text evidence="3 8">Glycan biosynthesis; glycogen biosynthesis.</text>
</comment>
<keyword evidence="7 8" id="KW-0320">Glycogen biosynthesis</keyword>
<dbReference type="EC" id="2.4.1.21" evidence="8"/>
<evidence type="ECO:0000313" key="11">
    <source>
        <dbReference type="EMBL" id="MBJ3763055.1"/>
    </source>
</evidence>
<evidence type="ECO:0000256" key="8">
    <source>
        <dbReference type="HAMAP-Rule" id="MF_00484"/>
    </source>
</evidence>
<reference evidence="11" key="1">
    <citation type="submission" date="2020-12" db="EMBL/GenBank/DDBJ databases">
        <title>Bacterial taxonomy.</title>
        <authorList>
            <person name="Pan X."/>
        </authorList>
    </citation>
    <scope>NUCLEOTIDE SEQUENCE</scope>
    <source>
        <strain evidence="11">KCTC 52957</strain>
    </source>
</reference>
<dbReference type="Pfam" id="PF08323">
    <property type="entry name" value="Glyco_transf_5"/>
    <property type="match status" value="1"/>
</dbReference>
<evidence type="ECO:0000256" key="7">
    <source>
        <dbReference type="ARBA" id="ARBA00023056"/>
    </source>
</evidence>
<evidence type="ECO:0000256" key="4">
    <source>
        <dbReference type="ARBA" id="ARBA00010281"/>
    </source>
</evidence>
<dbReference type="Proteomes" id="UP000642488">
    <property type="component" value="Unassembled WGS sequence"/>
</dbReference>
<dbReference type="SUPFAM" id="SSF53756">
    <property type="entry name" value="UDP-Glycosyltransferase/glycogen phosphorylase"/>
    <property type="match status" value="1"/>
</dbReference>
<gene>
    <name evidence="8 11" type="primary">glgA</name>
    <name evidence="11" type="ORF">ILP92_09895</name>
</gene>
<feature type="domain" description="Starch synthase catalytic" evidence="10">
    <location>
        <begin position="3"/>
        <end position="235"/>
    </location>
</feature>
<keyword evidence="5 8" id="KW-0328">Glycosyltransferase</keyword>